<evidence type="ECO:0000259" key="1">
    <source>
        <dbReference type="Pfam" id="PF25794"/>
    </source>
</evidence>
<gene>
    <name evidence="2" type="ORF">OFUS_LOCUS26497</name>
</gene>
<dbReference type="Proteomes" id="UP000749559">
    <property type="component" value="Unassembled WGS sequence"/>
</dbReference>
<comment type="caution">
    <text evidence="2">The sequence shown here is derived from an EMBL/GenBank/DDBJ whole genome shotgun (WGS) entry which is preliminary data.</text>
</comment>
<accession>A0A8S4QDE3</accession>
<dbReference type="PANTHER" id="PTHR15600:SF42">
    <property type="entry name" value="SACSIN"/>
    <property type="match status" value="1"/>
</dbReference>
<organism evidence="2 3">
    <name type="scientific">Owenia fusiformis</name>
    <name type="common">Polychaete worm</name>
    <dbReference type="NCBI Taxonomy" id="6347"/>
    <lineage>
        <taxon>Eukaryota</taxon>
        <taxon>Metazoa</taxon>
        <taxon>Spiralia</taxon>
        <taxon>Lophotrochozoa</taxon>
        <taxon>Annelida</taxon>
        <taxon>Polychaeta</taxon>
        <taxon>Sedentaria</taxon>
        <taxon>Canalipalpata</taxon>
        <taxon>Sabellida</taxon>
        <taxon>Oweniida</taxon>
        <taxon>Oweniidae</taxon>
        <taxon>Owenia</taxon>
    </lineage>
</organism>
<name>A0A8S4QDE3_OWEFU</name>
<dbReference type="Pfam" id="PF25794">
    <property type="entry name" value="SACS"/>
    <property type="match status" value="1"/>
</dbReference>
<evidence type="ECO:0000313" key="3">
    <source>
        <dbReference type="Proteomes" id="UP000749559"/>
    </source>
</evidence>
<proteinExistence type="predicted"/>
<dbReference type="Gene3D" id="1.20.120.330">
    <property type="entry name" value="Nucleotidyltransferases domain 2"/>
    <property type="match status" value="1"/>
</dbReference>
<dbReference type="PANTHER" id="PTHR15600">
    <property type="entry name" value="SACSIN"/>
    <property type="match status" value="1"/>
</dbReference>
<reference evidence="2" key="1">
    <citation type="submission" date="2022-03" db="EMBL/GenBank/DDBJ databases">
        <authorList>
            <person name="Martin C."/>
        </authorList>
    </citation>
    <scope>NUCLEOTIDE SEQUENCE</scope>
</reference>
<sequence>MILETEPAEWKTKGTVNLTPKQARKHTAWSDVVSNYVVRNLKVLSQFQKLHLLQTSFVNQFLQLKKNSGILLEGKPQMNSHLKSLLIGIGATIIDDLTKPWDSQEITLIGQGYIQSATPEGIYQAMADRVGIQGQIPQYFQRASRQEREELQKELSKINRYSTIDHKLIGTLPIFETNDGGHFQWVSLDCGDPIMCKEVIPIKINVRIIKNSKQVEGVASLVGRNARKEADVLVDLFLPYLRLHEDFEKLMLHILVNQHRMQQHQEGWNRLRYKLMTDKCLTDKHGNLCRINMLYHPNLSSLVGHKVPRDVYQSHLVKLQELGLQTALSKDDILTIARDIEYNNDTSKSVALLEYLEQHYHILQDLSLIDKLSEITWIVKDETQHDELPNSLHVSYQINRTFWKPSEVCDRRYLGLVGSSQPLITTTNLRRVCEAFKWDNIPSNNTIYQHMENMATSFKEFESEKSMYFTLTKAVYQQMGRSPSLEKLFTEDIDLMWIWHGNGFVDSSRISLTKIRFPLEPYTYCLPNEMENFKNIIRKAPVQEGPAETVLLNTLEKMNEASITERNYDRDLGIVVNVVNMIASKVKDNTIKLELVKDRLLLPVKNDENMDILELKKISECAYMYSAEAWLSEKCSTNVMSHSYVHEYISEDVCTSLGVPSLMNRIQQKQFSLISEAIPFGQKEELSQRLKNIIKSYPCDQSIMKELLQNADDANATELHFVLDKRQHSTKTVFVESWAHLQGPALLVYDNKPFTEKDMAGIQNLGKGSKGDDPNKTGQYGIGFNAVYHITDTPTFLTNGSEIGKRLCAFDPNLKYVCDSNSPDYGIQIKAGNDVQAIYPDVFSCYRHASFSEAESTLFRLPLRTEKIAIQSGISNKVISPEKVQNLLEDFKSDMFDALLFVNSVEKIVVGSIEEHSKEGRIHGQYVVTAQMSEKDKAKLDTFNNEVKHHTSALKAGEISIDKMPLVEVAYEKVITDNNRKEKWYISRRFGFEQGTEISSCIKEAFETGDLRLLPHGAVAGRTGKENHRPYKAFCFLPLPVEINPPVHVNGHFALDDARRGLFNDKMYRHAWNQLVLKKIVVPAYITYIENMKDILNLGSAGLFKTIKGTLKEYYHLFPAIPYNTDTLSYWEFMNIELYKTIASEKVKLLPVVIQSTSGTCSIRWWFPDEDVYFDNHPKQSDSTAAYMASNTTSLSDKDRGKKLAVKNQSISDVLRTLGMKLLDIPKSICDNFNRSGVTLENVSPAAVSTFLKTWNSVEPSCKLDLMVAVELSPFRDVRCVEEILQYCLSDKNGIVQLENLPLCLRQDNMLSHFTSAYPMFVSEFVDLVPEVSQRFVHEALVSVLDKYIDQHVLRGLSIRSIAELLPQSRYAPMLYGYYRTTNVQISMDYNMKCWIQRLWGCMNSLEEIQVILHGSDVTAKVQKIEACLQPLSDWAIIPSTQIGKVTELTADRLWMSNRTIANPVLVPVSRSYIVLDVDCIRPNSITKDSQLLNVLMKVPIYKFDSSVLPPFAQSLVTTVCNPEKILHMLLYIARHTREKISLSSEDAKTVLEYFSENLEHIKNVPDSSALLRQLPLFGTMQYNCVTLQYNCISVTDIDKHDNLHDLDVYVIPNGIPTAGMDCWLHGKTQRRCFLREEKRFVELYNWLGFTSQTVAELYCSFMFNQFNMLSLEDRKEHMRYLKNRIIPDLDHSINTEANHSSRSDKMKATEERTVLLHGLRTLELIEDPLDTNIFHCVSDFVDPLNLVWREMRPNECLTKPWYPSYRKENDRWGRIVDTNDDWIPFFRRFGLRSYISPEEFVKFAKEVESDVKLLNMDESSHLNTQEPTESVWDDILKKSKILVRHLIHREYLLTEGILDKVRNIKFISSHVVNEPLKSIFPQDIFIRKDGKSVSRTYICFENSLSPDFDRLTWTVSSLLPRYADISALQYADLHTSLWTDQPVQPLESIREQIHRLLLSPQKPTGSQVGQNWLNVCKAVKLNKLNDIQRSGLVDICTETFEYLQKYEHHNIEQSVCNQLKNSKVVFVEEGHRLVIPRQLITNPFKGEEIPGFIYKIPTNLERCKIILHKLGSTANNTLFQLASILKDIHDASIKCSDITVSRDVNAKSAFKNAVKQFFEIVKRTEEPDFSGIGSLYLLSEEDQVVNAAHLVCNNRPAYKSRVEDKVIESLCFMKKLKMFGVSVENEVDLIRRLPESLQPQMLSSIVQEVATEDSLEPIIEGHPFVEKLKSILRDDKFFHVILRLIHDDESKKHEKDIDLVIIEKLKRIQVIGTGHIMTVLEHRDNNETIPNTEITSHYHVVNSDSSCQFYINTREILKTQVFNALTKIIAKLHEGLVKHHLIIRDMLSAGNLTQVASDLDKEGIREYSKVGKCRFLPEPGDYVPINDHHLLEKRLLITQEFVAFSEDSIVDHMSYDSIPGDMVYRYAKIITEVKQGNKTYKIYEIDIGGGEKVEKPEFELYAFKSITDFEDNTSTEADLPTNDMIKEGVSNILASSWELEENVRIRYVTRLMEMWQASENPHREEAFCNSIIQHILDENDRLSKVNRTPKQEIYDNFQDEECDREQPSYTDSLEKVRDYLYARSQIHKGQRKRYLEHIKSNSVNSDPSFPSSTRNKMFSFEQSPSFGAKNPQPGEAVRWMKQAKFDLEAAKCDSLIKCKEWICYICLQVRTL</sequence>
<dbReference type="InterPro" id="IPR052972">
    <property type="entry name" value="Sacsin_chaperone_reg"/>
</dbReference>
<dbReference type="SUPFAM" id="SSF55874">
    <property type="entry name" value="ATPase domain of HSP90 chaperone/DNA topoisomerase II/histidine kinase"/>
    <property type="match status" value="1"/>
</dbReference>
<dbReference type="InterPro" id="IPR036890">
    <property type="entry name" value="HATPase_C_sf"/>
</dbReference>
<dbReference type="GO" id="GO:0030544">
    <property type="term" value="F:Hsp70 protein binding"/>
    <property type="evidence" value="ECO:0007669"/>
    <property type="project" value="TreeGrafter"/>
</dbReference>
<keyword evidence="3" id="KW-1185">Reference proteome</keyword>
<protein>
    <recommendedName>
        <fullName evidence="1">Sacsin/Nov domain-containing protein</fullName>
    </recommendedName>
</protein>
<dbReference type="NCBIfam" id="NF047352">
    <property type="entry name" value="P_loop_sacsin"/>
    <property type="match status" value="1"/>
</dbReference>
<dbReference type="InterPro" id="IPR058210">
    <property type="entry name" value="SACS/Nov_dom"/>
</dbReference>
<dbReference type="EMBL" id="CAIIXF020000141">
    <property type="protein sequence ID" value="CAH1802855.1"/>
    <property type="molecule type" value="Genomic_DNA"/>
</dbReference>
<dbReference type="OrthoDB" id="6160039at2759"/>
<evidence type="ECO:0000313" key="2">
    <source>
        <dbReference type="EMBL" id="CAH1802855.1"/>
    </source>
</evidence>
<feature type="domain" description="Sacsin/Nov" evidence="1">
    <location>
        <begin position="683"/>
        <end position="919"/>
    </location>
</feature>